<dbReference type="GO" id="GO:0042619">
    <property type="term" value="P:poly-hydroxybutyrate biosynthetic process"/>
    <property type="evidence" value="ECO:0007669"/>
    <property type="project" value="UniProtKB-KW"/>
</dbReference>
<gene>
    <name evidence="8" type="primary">phaC</name>
    <name evidence="8" type="ORF">HXX08_24455</name>
    <name evidence="9" type="ORF">OZ401_004576</name>
</gene>
<evidence type="ECO:0000256" key="3">
    <source>
        <dbReference type="ARBA" id="ARBA00022679"/>
    </source>
</evidence>
<evidence type="ECO:0000313" key="9">
    <source>
        <dbReference type="EMBL" id="WJW68953.1"/>
    </source>
</evidence>
<dbReference type="EMBL" id="JACATZ010000003">
    <property type="protein sequence ID" value="NWJ49025.1"/>
    <property type="molecule type" value="Genomic_DNA"/>
</dbReference>
<dbReference type="Gene3D" id="3.40.50.1820">
    <property type="entry name" value="alpha/beta hydrolase"/>
    <property type="match status" value="1"/>
</dbReference>
<dbReference type="InterPro" id="IPR010125">
    <property type="entry name" value="PHA_synth_III_C"/>
</dbReference>
<keyword evidence="5" id="KW-0012">Acyltransferase</keyword>
<dbReference type="InterPro" id="IPR000073">
    <property type="entry name" value="AB_hydrolase_1"/>
</dbReference>
<name>A0A8T7MA68_9CHLR</name>
<keyword evidence="4" id="KW-0583">PHB biosynthesis</keyword>
<dbReference type="InterPro" id="IPR051321">
    <property type="entry name" value="PHA/PHB_synthase"/>
</dbReference>
<evidence type="ECO:0000313" key="8">
    <source>
        <dbReference type="EMBL" id="NWJ49025.1"/>
    </source>
</evidence>
<proteinExistence type="predicted"/>
<evidence type="ECO:0000313" key="11">
    <source>
        <dbReference type="Proteomes" id="UP001431572"/>
    </source>
</evidence>
<evidence type="ECO:0000256" key="4">
    <source>
        <dbReference type="ARBA" id="ARBA00022752"/>
    </source>
</evidence>
<comment type="pathway">
    <text evidence="1">Biopolymer metabolism; poly-(R)-3-hydroxybutanoate biosynthesis.</text>
</comment>
<feature type="domain" description="AB hydrolase-1" evidence="7">
    <location>
        <begin position="107"/>
        <end position="351"/>
    </location>
</feature>
<accession>A0A8T7MA68</accession>
<dbReference type="AlphaFoldDB" id="A0A8T7MA68"/>
<dbReference type="NCBIfam" id="TIGR01836">
    <property type="entry name" value="PHA_synth_III_C"/>
    <property type="match status" value="1"/>
</dbReference>
<dbReference type="Proteomes" id="UP001431572">
    <property type="component" value="Chromosome 2"/>
</dbReference>
<dbReference type="InterPro" id="IPR029058">
    <property type="entry name" value="AB_hydrolase_fold"/>
</dbReference>
<dbReference type="Pfam" id="PF00561">
    <property type="entry name" value="Abhydrolase_1"/>
    <property type="match status" value="1"/>
</dbReference>
<dbReference type="EMBL" id="CP128400">
    <property type="protein sequence ID" value="WJW68953.1"/>
    <property type="molecule type" value="Genomic_DNA"/>
</dbReference>
<dbReference type="RefSeq" id="WP_341470858.1">
    <property type="nucleotide sequence ID" value="NZ_CP128400.1"/>
</dbReference>
<dbReference type="PANTHER" id="PTHR36837:SF2">
    <property type="entry name" value="POLY(3-HYDROXYALKANOATE) POLYMERASE SUBUNIT PHAC"/>
    <property type="match status" value="1"/>
</dbReference>
<dbReference type="Proteomes" id="UP000521676">
    <property type="component" value="Unassembled WGS sequence"/>
</dbReference>
<evidence type="ECO:0000313" key="10">
    <source>
        <dbReference type="Proteomes" id="UP000521676"/>
    </source>
</evidence>
<evidence type="ECO:0000256" key="2">
    <source>
        <dbReference type="ARBA" id="ARBA00019065"/>
    </source>
</evidence>
<protein>
    <recommendedName>
        <fullName evidence="2">Poly(3-hydroxyalkanoate) polymerase subunit PhaC</fullName>
    </recommendedName>
    <alternativeName>
        <fullName evidence="6">PHB synthase subunit PhaC</fullName>
    </alternativeName>
</protein>
<evidence type="ECO:0000259" key="7">
    <source>
        <dbReference type="Pfam" id="PF00561"/>
    </source>
</evidence>
<keyword evidence="3" id="KW-0808">Transferase</keyword>
<dbReference type="GO" id="GO:0016746">
    <property type="term" value="F:acyltransferase activity"/>
    <property type="evidence" value="ECO:0007669"/>
    <property type="project" value="UniProtKB-KW"/>
</dbReference>
<dbReference type="SUPFAM" id="SSF53474">
    <property type="entry name" value="alpha/beta-Hydrolases"/>
    <property type="match status" value="1"/>
</dbReference>
<sequence>MTTAKPDEWLSLTEIQESYYNKFMEQVSHGERKLLNALELTEKINSVQVGTTPRERVWFRNKASLYRYHLANDSGNLGQTRPRIPLLIIYALINKPYILDLRPNSSFIRYMLERGFDIFLLDWGTPAFEDAEMDLEDYVLEYIPRAIGKMRQITGQNEFSLLGYCMGGTMSTIYAAAHPDDQPKNLILLAAPIDFEKANTFSLWLQEQYFNVDLLVDGLGIIPADLIDYGTKMLKPFQNYVQNYLDLHGKLWDDHYVESWLAMNKWINDGIPMAGETFRRWVIDFYRNNKLVKGGLTLRGKCVNLNNLTCSLLSIIADRDHLVPPDMSSTLVDMISSEDKTQHIISAGHVGMVAGRGAVTQLWPLIANWLEQRSA</sequence>
<reference evidence="8 10" key="1">
    <citation type="submission" date="2020-06" db="EMBL/GenBank/DDBJ databases">
        <title>Anoxygenic phototrophic Chloroflexota member uses a Type I reaction center.</title>
        <authorList>
            <person name="Tsuji J.M."/>
            <person name="Shaw N.A."/>
            <person name="Nagashima S."/>
            <person name="Venkiteswaran J."/>
            <person name="Schiff S.L."/>
            <person name="Hanada S."/>
            <person name="Tank M."/>
            <person name="Neufeld J.D."/>
        </authorList>
    </citation>
    <scope>NUCLEOTIDE SEQUENCE [LARGE SCALE GENOMIC DNA]</scope>
    <source>
        <strain evidence="8">L227-S17</strain>
    </source>
</reference>
<evidence type="ECO:0000256" key="5">
    <source>
        <dbReference type="ARBA" id="ARBA00023315"/>
    </source>
</evidence>
<evidence type="ECO:0000256" key="6">
    <source>
        <dbReference type="ARBA" id="ARBA00033356"/>
    </source>
</evidence>
<organism evidence="8 10">
    <name type="scientific">Candidatus Chlorohelix allophototropha</name>
    <dbReference type="NCBI Taxonomy" id="3003348"/>
    <lineage>
        <taxon>Bacteria</taxon>
        <taxon>Bacillati</taxon>
        <taxon>Chloroflexota</taxon>
        <taxon>Chloroflexia</taxon>
        <taxon>Candidatus Chloroheliales</taxon>
        <taxon>Candidatus Chloroheliaceae</taxon>
        <taxon>Candidatus Chlorohelix</taxon>
    </lineage>
</organism>
<dbReference type="PANTHER" id="PTHR36837">
    <property type="entry name" value="POLY(3-HYDROXYALKANOATE) POLYMERASE SUBUNIT PHAC"/>
    <property type="match status" value="1"/>
</dbReference>
<keyword evidence="11" id="KW-1185">Reference proteome</keyword>
<reference evidence="9" key="2">
    <citation type="journal article" date="2024" name="Nature">
        <title>Anoxygenic phototroph of the Chloroflexota uses a type I reaction centre.</title>
        <authorList>
            <person name="Tsuji J.M."/>
            <person name="Shaw N.A."/>
            <person name="Nagashima S."/>
            <person name="Venkiteswaran J.J."/>
            <person name="Schiff S.L."/>
            <person name="Watanabe T."/>
            <person name="Fukui M."/>
            <person name="Hanada S."/>
            <person name="Tank M."/>
            <person name="Neufeld J.D."/>
        </authorList>
    </citation>
    <scope>NUCLEOTIDE SEQUENCE</scope>
    <source>
        <strain evidence="9">L227-S17</strain>
    </source>
</reference>
<evidence type="ECO:0000256" key="1">
    <source>
        <dbReference type="ARBA" id="ARBA00004683"/>
    </source>
</evidence>